<dbReference type="STRING" id="698762.SAMN00808754_2329"/>
<accession>A0A1W1VYV9</accession>
<proteinExistence type="predicted"/>
<name>A0A1W1VYV9_9FIRM</name>
<dbReference type="AlphaFoldDB" id="A0A1W1VYV9"/>
<organism evidence="1 2">
    <name type="scientific">Thermanaeromonas toyohensis ToBE</name>
    <dbReference type="NCBI Taxonomy" id="698762"/>
    <lineage>
        <taxon>Bacteria</taxon>
        <taxon>Bacillati</taxon>
        <taxon>Bacillota</taxon>
        <taxon>Clostridia</taxon>
        <taxon>Neomoorellales</taxon>
        <taxon>Neomoorellaceae</taxon>
        <taxon>Thermanaeromonas</taxon>
    </lineage>
</organism>
<reference evidence="1 2" key="1">
    <citation type="submission" date="2017-04" db="EMBL/GenBank/DDBJ databases">
        <authorList>
            <person name="Afonso C.L."/>
            <person name="Miller P.J."/>
            <person name="Scott M.A."/>
            <person name="Spackman E."/>
            <person name="Goraichik I."/>
            <person name="Dimitrov K.M."/>
            <person name="Suarez D.L."/>
            <person name="Swayne D.E."/>
        </authorList>
    </citation>
    <scope>NUCLEOTIDE SEQUENCE [LARGE SCALE GENOMIC DNA]</scope>
    <source>
        <strain evidence="1 2">ToBE</strain>
    </source>
</reference>
<protein>
    <submittedName>
        <fullName evidence="1">Uncharacterized protein</fullName>
    </submittedName>
</protein>
<dbReference type="Proteomes" id="UP000192569">
    <property type="component" value="Chromosome I"/>
</dbReference>
<evidence type="ECO:0000313" key="1">
    <source>
        <dbReference type="EMBL" id="SMB98440.1"/>
    </source>
</evidence>
<sequence length="62" mass="6816">MLAVGAYLVKSAGAVVGVGAYTYRRLGLAEDCRGDFVRFDVHGRKKPCCFPACEYYEEAFMG</sequence>
<evidence type="ECO:0000313" key="2">
    <source>
        <dbReference type="Proteomes" id="UP000192569"/>
    </source>
</evidence>
<gene>
    <name evidence="1" type="ORF">SAMN00808754_2329</name>
</gene>
<dbReference type="EMBL" id="LT838272">
    <property type="protein sequence ID" value="SMB98440.1"/>
    <property type="molecule type" value="Genomic_DNA"/>
</dbReference>
<keyword evidence="2" id="KW-1185">Reference proteome</keyword>